<reference evidence="1" key="1">
    <citation type="submission" date="2018-11" db="EMBL/GenBank/DDBJ databases">
        <authorList>
            <consortium name="Pathogen Informatics"/>
        </authorList>
    </citation>
    <scope>NUCLEOTIDE SEQUENCE</scope>
</reference>
<dbReference type="Proteomes" id="UP000784294">
    <property type="component" value="Unassembled WGS sequence"/>
</dbReference>
<comment type="caution">
    <text evidence="1">The sequence shown here is derived from an EMBL/GenBank/DDBJ whole genome shotgun (WGS) entry which is preliminary data.</text>
</comment>
<name>A0A3S5FE07_9PLAT</name>
<proteinExistence type="predicted"/>
<evidence type="ECO:0000313" key="1">
    <source>
        <dbReference type="EMBL" id="VEL22302.1"/>
    </source>
</evidence>
<dbReference type="EMBL" id="CAAALY010055659">
    <property type="protein sequence ID" value="VEL22302.1"/>
    <property type="molecule type" value="Genomic_DNA"/>
</dbReference>
<protein>
    <submittedName>
        <fullName evidence="1">Uncharacterized protein</fullName>
    </submittedName>
</protein>
<keyword evidence="2" id="KW-1185">Reference proteome</keyword>
<evidence type="ECO:0000313" key="2">
    <source>
        <dbReference type="Proteomes" id="UP000784294"/>
    </source>
</evidence>
<dbReference type="AlphaFoldDB" id="A0A3S5FE07"/>
<accession>A0A3S5FE07</accession>
<sequence>MLYSLSFSSIEKITSSDEMIRSPSSEMQLLSFFSKLYETYDAYLTELSPIAPTSEEVAFILSRLSPKDSQAKKQTSFGDSTTGADKEKEVVKEKLHDAFDGLLGKCVCFDLIQIDTLNLIAEGQLTSLIDSQTDDAIDPFILKLAQPHAKKALQLLAEQEIEEASKGTV</sequence>
<organism evidence="1 2">
    <name type="scientific">Protopolystoma xenopodis</name>
    <dbReference type="NCBI Taxonomy" id="117903"/>
    <lineage>
        <taxon>Eukaryota</taxon>
        <taxon>Metazoa</taxon>
        <taxon>Spiralia</taxon>
        <taxon>Lophotrochozoa</taxon>
        <taxon>Platyhelminthes</taxon>
        <taxon>Monogenea</taxon>
        <taxon>Polyopisthocotylea</taxon>
        <taxon>Polystomatidea</taxon>
        <taxon>Polystomatidae</taxon>
        <taxon>Protopolystoma</taxon>
    </lineage>
</organism>
<gene>
    <name evidence="1" type="ORF">PXEA_LOCUS15742</name>
</gene>